<dbReference type="PIRSF" id="PIRSF039004">
    <property type="entry name" value="ADE_EF_0837"/>
    <property type="match status" value="1"/>
</dbReference>
<keyword evidence="1" id="KW-0862">Zinc</keyword>
<keyword evidence="1" id="KW-0479">Metal-binding</keyword>
<evidence type="ECO:0000256" key="1">
    <source>
        <dbReference type="PIRSR" id="PIRSR039004-1"/>
    </source>
</evidence>
<feature type="binding site" evidence="1">
    <location>
        <position position="251"/>
    </location>
    <ligand>
        <name>Zn(2+)</name>
        <dbReference type="ChEBI" id="CHEBI:29105"/>
        <label>2</label>
    </ligand>
</feature>
<dbReference type="Pfam" id="PF07969">
    <property type="entry name" value="Amidohydro_3"/>
    <property type="match status" value="1"/>
</dbReference>
<feature type="binding site" description="via carbamate group" evidence="1">
    <location>
        <position position="176"/>
    </location>
    <ligand>
        <name>Zn(2+)</name>
        <dbReference type="ChEBI" id="CHEBI:29105"/>
        <label>1</label>
    </ligand>
</feature>
<accession>A0A6J4K6E6</accession>
<dbReference type="Gene3D" id="2.30.40.10">
    <property type="entry name" value="Urease, subunit C, domain 1"/>
    <property type="match status" value="1"/>
</dbReference>
<feature type="modified residue" description="N6-carboxylysine" evidence="2">
    <location>
        <position position="176"/>
    </location>
</feature>
<dbReference type="EMBL" id="CADCTC010000272">
    <property type="protein sequence ID" value="CAA9296256.1"/>
    <property type="molecule type" value="Genomic_DNA"/>
</dbReference>
<feature type="domain" description="Amidohydrolase 3" evidence="4">
    <location>
        <begin position="64"/>
        <end position="112"/>
    </location>
</feature>
<dbReference type="NCBIfam" id="NF006689">
    <property type="entry name" value="PRK09237.1"/>
    <property type="match status" value="1"/>
</dbReference>
<feature type="binding site" evidence="1">
    <location>
        <position position="80"/>
    </location>
    <ligand>
        <name>Zn(2+)</name>
        <dbReference type="ChEBI" id="CHEBI:29105"/>
        <label>1</label>
    </ligand>
</feature>
<sequence>MTPEDRALVSEAKHGATYDVLLRGGEVLDPSAGLRAPRDVAFAWGRVAAVAEQGQIGADQARVVINASGKLVTPGLIDLHTHVYVGGSELVVPADEIGPPSGVTTVVDAGTGGGNTILGLRLLSRQTRTRMFAFVHISSIGLAGHPHGESRDLVYLDPELAARAVLSHQGFVLGVKVRQTQRIVGESGLEPLRRAVQAAEIAQELVREQERRLGMSPEHARRVPVMVHVGSAPATLDELLGLLRPGDVVTHCFNAGSNDLLRADGSFEPAAQAARQRGIQFDVGHGNGSFSYKVAKGAADAGFWPDTISTDLHSASVQYRAVDMPTTMSKFLGLGMSLEEVIARSTVAPARYINGALPHREREPLLGTLQVGAPGDAAVFQLEEGEIEFHDATGYRWTGSQSMRAVHTVLHGRVWGRPYAHPYLMP</sequence>
<dbReference type="EC" id="3.5.2.3" evidence="5"/>
<dbReference type="SUPFAM" id="SSF51338">
    <property type="entry name" value="Composite domain of metallo-dependent hydrolases"/>
    <property type="match status" value="1"/>
</dbReference>
<dbReference type="InterPro" id="IPR032466">
    <property type="entry name" value="Metal_Hydrolase"/>
</dbReference>
<proteinExistence type="predicted"/>
<reference evidence="5" key="1">
    <citation type="submission" date="2020-02" db="EMBL/GenBank/DDBJ databases">
        <authorList>
            <person name="Meier V. D."/>
        </authorList>
    </citation>
    <scope>NUCLEOTIDE SEQUENCE</scope>
    <source>
        <strain evidence="5">AVDCRST_MAG77</strain>
    </source>
</reference>
<evidence type="ECO:0000259" key="4">
    <source>
        <dbReference type="Pfam" id="PF07969"/>
    </source>
</evidence>
<dbReference type="AlphaFoldDB" id="A0A6J4K6E6"/>
<dbReference type="GO" id="GO:0004151">
    <property type="term" value="F:dihydroorotase activity"/>
    <property type="evidence" value="ECO:0007669"/>
    <property type="project" value="UniProtKB-EC"/>
</dbReference>
<dbReference type="InterPro" id="IPR013108">
    <property type="entry name" value="Amidohydro_3"/>
</dbReference>
<keyword evidence="5" id="KW-0378">Hydrolase</keyword>
<name>A0A6J4K6E6_9CHLR</name>
<evidence type="ECO:0000256" key="2">
    <source>
        <dbReference type="PIRSR" id="PIRSR039004-2"/>
    </source>
</evidence>
<evidence type="ECO:0000313" key="5">
    <source>
        <dbReference type="EMBL" id="CAA9296256.1"/>
    </source>
</evidence>
<dbReference type="PANTHER" id="PTHR42717">
    <property type="entry name" value="DIHYDROOROTASE-RELATED"/>
    <property type="match status" value="1"/>
</dbReference>
<dbReference type="InterPro" id="IPR011059">
    <property type="entry name" value="Metal-dep_hydrolase_composite"/>
</dbReference>
<dbReference type="SUPFAM" id="SSF51556">
    <property type="entry name" value="Metallo-dependent hydrolases"/>
    <property type="match status" value="1"/>
</dbReference>
<feature type="binding site" description="via carbamate group" evidence="1">
    <location>
        <position position="176"/>
    </location>
    <ligand>
        <name>Zn(2+)</name>
        <dbReference type="ChEBI" id="CHEBI:29105"/>
        <label>2</label>
    </ligand>
</feature>
<feature type="binding site" evidence="1">
    <location>
        <position position="311"/>
    </location>
    <ligand>
        <name>Zn(2+)</name>
        <dbReference type="ChEBI" id="CHEBI:29105"/>
        <label>1</label>
    </ligand>
</feature>
<gene>
    <name evidence="5" type="ORF">AVDCRST_MAG77-5589</name>
</gene>
<feature type="site" description="Transition state stabilizer" evidence="3">
    <location>
        <position position="178"/>
    </location>
</feature>
<organism evidence="5">
    <name type="scientific">uncultured Chloroflexota bacterium</name>
    <dbReference type="NCBI Taxonomy" id="166587"/>
    <lineage>
        <taxon>Bacteria</taxon>
        <taxon>Bacillati</taxon>
        <taxon>Chloroflexota</taxon>
        <taxon>environmental samples</taxon>
    </lineage>
</organism>
<evidence type="ECO:0000256" key="3">
    <source>
        <dbReference type="PIRSR" id="PIRSR039004-3"/>
    </source>
</evidence>
<dbReference type="Gene3D" id="3.20.20.140">
    <property type="entry name" value="Metal-dependent hydrolases"/>
    <property type="match status" value="1"/>
</dbReference>
<dbReference type="GO" id="GO:0046872">
    <property type="term" value="F:metal ion binding"/>
    <property type="evidence" value="ECO:0007669"/>
    <property type="project" value="UniProtKB-KW"/>
</dbReference>
<feature type="binding site" evidence="1">
    <location>
        <position position="82"/>
    </location>
    <ligand>
        <name>Zn(2+)</name>
        <dbReference type="ChEBI" id="CHEBI:29105"/>
        <label>1</label>
    </ligand>
</feature>
<protein>
    <submittedName>
        <fullName evidence="5">Dihydroorotase</fullName>
        <ecNumber evidence="5">3.5.2.3</ecNumber>
    </submittedName>
</protein>
<dbReference type="PANTHER" id="PTHR42717:SF1">
    <property type="entry name" value="IMIDAZOLONEPROPIONASE AND RELATED AMIDOHYDROLASES"/>
    <property type="match status" value="1"/>
</dbReference>
<dbReference type="GO" id="GO:0019213">
    <property type="term" value="F:deacetylase activity"/>
    <property type="evidence" value="ECO:0007669"/>
    <property type="project" value="InterPro"/>
</dbReference>
<dbReference type="InterPro" id="IPR020043">
    <property type="entry name" value="Deacetylase_Atu3266-like"/>
</dbReference>
<feature type="binding site" evidence="1">
    <location>
        <position position="228"/>
    </location>
    <ligand>
        <name>Zn(2+)</name>
        <dbReference type="ChEBI" id="CHEBI:29105"/>
        <label>2</label>
    </ligand>
</feature>